<reference evidence="3" key="1">
    <citation type="submission" date="2023-06" db="EMBL/GenBank/DDBJ databases">
        <title>Genome-scale phylogeny and comparative genomics of the fungal order Sordariales.</title>
        <authorList>
            <consortium name="Lawrence Berkeley National Laboratory"/>
            <person name="Hensen N."/>
            <person name="Bonometti L."/>
            <person name="Westerberg I."/>
            <person name="Brannstrom I.O."/>
            <person name="Guillou S."/>
            <person name="Cros-Aarteil S."/>
            <person name="Calhoun S."/>
            <person name="Haridas S."/>
            <person name="Kuo A."/>
            <person name="Mondo S."/>
            <person name="Pangilinan J."/>
            <person name="Riley R."/>
            <person name="Labutti K."/>
            <person name="Andreopoulos B."/>
            <person name="Lipzen A."/>
            <person name="Chen C."/>
            <person name="Yanf M."/>
            <person name="Daum C."/>
            <person name="Ng V."/>
            <person name="Clum A."/>
            <person name="Steindorff A."/>
            <person name="Ohm R."/>
            <person name="Martin F."/>
            <person name="Silar P."/>
            <person name="Natvig D."/>
            <person name="Lalanne C."/>
            <person name="Gautier V."/>
            <person name="Ament-Velasquez S.L."/>
            <person name="Kruys A."/>
            <person name="Hutchinson M.I."/>
            <person name="Powell A.J."/>
            <person name="Barry K."/>
            <person name="Miller A.N."/>
            <person name="Grigoriev I.V."/>
            <person name="Debuchy R."/>
            <person name="Gladieux P."/>
            <person name="Thoren M.H."/>
            <person name="Johannesson H."/>
        </authorList>
    </citation>
    <scope>NUCLEOTIDE SEQUENCE</scope>
    <source>
        <strain evidence="3">PSN4</strain>
    </source>
</reference>
<protein>
    <submittedName>
        <fullName evidence="3">Uncharacterized protein</fullName>
    </submittedName>
</protein>
<keyword evidence="2" id="KW-1133">Transmembrane helix</keyword>
<keyword evidence="4" id="KW-1185">Reference proteome</keyword>
<proteinExistence type="predicted"/>
<organism evidence="3 4">
    <name type="scientific">Echria macrotheca</name>
    <dbReference type="NCBI Taxonomy" id="438768"/>
    <lineage>
        <taxon>Eukaryota</taxon>
        <taxon>Fungi</taxon>
        <taxon>Dikarya</taxon>
        <taxon>Ascomycota</taxon>
        <taxon>Pezizomycotina</taxon>
        <taxon>Sordariomycetes</taxon>
        <taxon>Sordariomycetidae</taxon>
        <taxon>Sordariales</taxon>
        <taxon>Schizotheciaceae</taxon>
        <taxon>Echria</taxon>
    </lineage>
</organism>
<evidence type="ECO:0000313" key="4">
    <source>
        <dbReference type="Proteomes" id="UP001239445"/>
    </source>
</evidence>
<feature type="transmembrane region" description="Helical" evidence="2">
    <location>
        <begin position="56"/>
        <end position="74"/>
    </location>
</feature>
<name>A0AAJ0FBP7_9PEZI</name>
<dbReference type="AlphaFoldDB" id="A0AAJ0FBP7"/>
<feature type="compositionally biased region" description="Acidic residues" evidence="1">
    <location>
        <begin position="20"/>
        <end position="31"/>
    </location>
</feature>
<keyword evidence="2" id="KW-0812">Transmembrane</keyword>
<feature type="transmembrane region" description="Helical" evidence="2">
    <location>
        <begin position="134"/>
        <end position="153"/>
    </location>
</feature>
<gene>
    <name evidence="3" type="ORF">QBC47DRAFT_25991</name>
</gene>
<sequence length="208" mass="22401">MANLQDTTARLRRTFRYPADEDEDSDGSIPDVMDEEEQETLITSLAQKNAHQNKQIHTTLLLIPLLATLPFLFSLPRTPQLSILSITSLLTQSYLTYILPPTMTGLSFVDSSPSSSSSWVRGGRTGGFGGEKTGYIAILNLVLGVVVAFAGFVKRDRYGGGGGWGGWVVAPENLPLLVQVLGIGVRRVMGSVDPAVELGGLRYGYKGA</sequence>
<dbReference type="Proteomes" id="UP001239445">
    <property type="component" value="Unassembled WGS sequence"/>
</dbReference>
<evidence type="ECO:0000256" key="2">
    <source>
        <dbReference type="SAM" id="Phobius"/>
    </source>
</evidence>
<comment type="caution">
    <text evidence="3">The sequence shown here is derived from an EMBL/GenBank/DDBJ whole genome shotgun (WGS) entry which is preliminary data.</text>
</comment>
<keyword evidence="2" id="KW-0472">Membrane</keyword>
<evidence type="ECO:0000256" key="1">
    <source>
        <dbReference type="SAM" id="MobiDB-lite"/>
    </source>
</evidence>
<accession>A0AAJ0FBP7</accession>
<dbReference type="EMBL" id="MU839827">
    <property type="protein sequence ID" value="KAK1761322.1"/>
    <property type="molecule type" value="Genomic_DNA"/>
</dbReference>
<feature type="region of interest" description="Disordered" evidence="1">
    <location>
        <begin position="12"/>
        <end position="31"/>
    </location>
</feature>
<evidence type="ECO:0000313" key="3">
    <source>
        <dbReference type="EMBL" id="KAK1761322.1"/>
    </source>
</evidence>